<dbReference type="STRING" id="1385369.N825_06815"/>
<dbReference type="PANTHER" id="PTHR30035">
    <property type="entry name" value="LIPOPROTEIN VACJ-RELATED"/>
    <property type="match status" value="1"/>
</dbReference>
<dbReference type="Proteomes" id="UP000019486">
    <property type="component" value="Unassembled WGS sequence"/>
</dbReference>
<gene>
    <name evidence="4" type="ORF">N825_06815</name>
</gene>
<name>W9H3N3_9PROT</name>
<evidence type="ECO:0000256" key="2">
    <source>
        <dbReference type="ARBA" id="ARBA00022729"/>
    </source>
</evidence>
<dbReference type="RefSeq" id="WP_084164821.1">
    <property type="nucleotide sequence ID" value="NZ_AVFL01000012.1"/>
</dbReference>
<dbReference type="AlphaFoldDB" id="W9H3N3"/>
<dbReference type="PRINTS" id="PR01805">
    <property type="entry name" value="VACJLIPOPROT"/>
</dbReference>
<dbReference type="InterPro" id="IPR007428">
    <property type="entry name" value="MlaA"/>
</dbReference>
<comment type="similarity">
    <text evidence="1">Belongs to the MlaA family.</text>
</comment>
<evidence type="ECO:0000313" key="4">
    <source>
        <dbReference type="EMBL" id="EWY39401.1"/>
    </source>
</evidence>
<comment type="caution">
    <text evidence="4">The sequence shown here is derived from an EMBL/GenBank/DDBJ whole genome shotgun (WGS) entry which is preliminary data.</text>
</comment>
<keyword evidence="5" id="KW-1185">Reference proteome</keyword>
<dbReference type="EMBL" id="AVFL01000012">
    <property type="protein sequence ID" value="EWY39401.1"/>
    <property type="molecule type" value="Genomic_DNA"/>
</dbReference>
<proteinExistence type="inferred from homology"/>
<dbReference type="GO" id="GO:0016020">
    <property type="term" value="C:membrane"/>
    <property type="evidence" value="ECO:0007669"/>
    <property type="project" value="InterPro"/>
</dbReference>
<accession>W9H3N3</accession>
<protein>
    <submittedName>
        <fullName evidence="4">ABC transporter</fullName>
    </submittedName>
</protein>
<evidence type="ECO:0000256" key="3">
    <source>
        <dbReference type="SAM" id="MobiDB-lite"/>
    </source>
</evidence>
<dbReference type="Pfam" id="PF04333">
    <property type="entry name" value="MlaA"/>
    <property type="match status" value="1"/>
</dbReference>
<feature type="region of interest" description="Disordered" evidence="3">
    <location>
        <begin position="249"/>
        <end position="287"/>
    </location>
</feature>
<reference evidence="4 5" key="1">
    <citation type="submission" date="2013-08" db="EMBL/GenBank/DDBJ databases">
        <title>The genome sequence of Skermanella stibiiresistens.</title>
        <authorList>
            <person name="Zhu W."/>
            <person name="Wang G."/>
        </authorList>
    </citation>
    <scope>NUCLEOTIDE SEQUENCE [LARGE SCALE GENOMIC DNA]</scope>
    <source>
        <strain evidence="4 5">SB22</strain>
    </source>
</reference>
<organism evidence="4 5">
    <name type="scientific">Skermanella stibiiresistens SB22</name>
    <dbReference type="NCBI Taxonomy" id="1385369"/>
    <lineage>
        <taxon>Bacteria</taxon>
        <taxon>Pseudomonadati</taxon>
        <taxon>Pseudomonadota</taxon>
        <taxon>Alphaproteobacteria</taxon>
        <taxon>Rhodospirillales</taxon>
        <taxon>Azospirillaceae</taxon>
        <taxon>Skermanella</taxon>
    </lineage>
</organism>
<sequence>MNFPGNLPGFSRFRGPVAAVALLAFGGSLSGCVMPPSDDPVALAAYKEANDPLEGFNRAIFGFNEGTDILLFRPAAEIYRGVVPNPIRNGIRNFLRNLRSPLTIANELLQADWDGAEVATKRFLINTTVGIGGVLDVAADHDLPYKAEDFGQTLAVWGVPEGPYLVLPLLGPSNFRDTTGIAAEAFGDPVNLWAANTDRDAIPIGRAVAGALDARASLIEPIDDMRRNSLDYYASLRSLYRQNRISEINDGQAGTSASPEFPEFPEFPEDDAPPVENPGGVSKSSTP</sequence>
<dbReference type="GO" id="GO:0120010">
    <property type="term" value="P:intermembrane phospholipid transfer"/>
    <property type="evidence" value="ECO:0007669"/>
    <property type="project" value="TreeGrafter"/>
</dbReference>
<dbReference type="PATRIC" id="fig|1385369.3.peg.3561"/>
<keyword evidence="2" id="KW-0732">Signal</keyword>
<evidence type="ECO:0000313" key="5">
    <source>
        <dbReference type="Proteomes" id="UP000019486"/>
    </source>
</evidence>
<evidence type="ECO:0000256" key="1">
    <source>
        <dbReference type="ARBA" id="ARBA00010634"/>
    </source>
</evidence>
<dbReference type="PANTHER" id="PTHR30035:SF3">
    <property type="entry name" value="INTERMEMBRANE PHOSPHOLIPID TRANSPORT SYSTEM LIPOPROTEIN MLAA"/>
    <property type="match status" value="1"/>
</dbReference>